<name>A0A6J7VVQ3_9ZZZZ</name>
<dbReference type="InterPro" id="IPR036661">
    <property type="entry name" value="Luciferase-like_sf"/>
</dbReference>
<dbReference type="CDD" id="cd01097">
    <property type="entry name" value="Tetrahydromethanopterin_reductase"/>
    <property type="match status" value="1"/>
</dbReference>
<dbReference type="PANTHER" id="PTHR43244:SF2">
    <property type="entry name" value="CONSERVED HYPOTHETICAL ALANINE AND PROLINE-RICH PROTEIN"/>
    <property type="match status" value="1"/>
</dbReference>
<proteinExistence type="predicted"/>
<evidence type="ECO:0000313" key="3">
    <source>
        <dbReference type="EMBL" id="CAB4634068.1"/>
    </source>
</evidence>
<dbReference type="EMBL" id="CAEZVL010000126">
    <property type="protein sequence ID" value="CAB4634068.1"/>
    <property type="molecule type" value="Genomic_DNA"/>
</dbReference>
<dbReference type="EMBL" id="CAEZSL010000096">
    <property type="protein sequence ID" value="CAB4545940.1"/>
    <property type="molecule type" value="Genomic_DNA"/>
</dbReference>
<accession>A0A6J7VVQ3</accession>
<reference evidence="5" key="1">
    <citation type="submission" date="2020-05" db="EMBL/GenBank/DDBJ databases">
        <authorList>
            <person name="Chiriac C."/>
            <person name="Salcher M."/>
            <person name="Ghai R."/>
            <person name="Kavagutti S V."/>
        </authorList>
    </citation>
    <scope>NUCLEOTIDE SEQUENCE</scope>
</reference>
<evidence type="ECO:0000313" key="5">
    <source>
        <dbReference type="EMBL" id="CAB5115222.1"/>
    </source>
</evidence>
<dbReference type="InterPro" id="IPR019919">
    <property type="entry name" value="Lucif-like_OxRdtase_MSMEG_2256"/>
</dbReference>
<dbReference type="EMBL" id="CAFBRX010000026">
    <property type="protein sequence ID" value="CAB5115222.1"/>
    <property type="molecule type" value="Genomic_DNA"/>
</dbReference>
<dbReference type="GO" id="GO:0016705">
    <property type="term" value="F:oxidoreductase activity, acting on paired donors, with incorporation or reduction of molecular oxygen"/>
    <property type="evidence" value="ECO:0007669"/>
    <property type="project" value="InterPro"/>
</dbReference>
<dbReference type="InterPro" id="IPR011251">
    <property type="entry name" value="Luciferase-like_dom"/>
</dbReference>
<dbReference type="SUPFAM" id="SSF51679">
    <property type="entry name" value="Bacterial luciferase-like"/>
    <property type="match status" value="1"/>
</dbReference>
<protein>
    <submittedName>
        <fullName evidence="5">Unannotated protein</fullName>
    </submittedName>
</protein>
<evidence type="ECO:0000313" key="2">
    <source>
        <dbReference type="EMBL" id="CAB4545940.1"/>
    </source>
</evidence>
<dbReference type="EMBL" id="CAEZZV010000001">
    <property type="protein sequence ID" value="CAB4766788.1"/>
    <property type="molecule type" value="Genomic_DNA"/>
</dbReference>
<dbReference type="NCBIfam" id="TIGR03617">
    <property type="entry name" value="F420_MSMEG_2256"/>
    <property type="match status" value="1"/>
</dbReference>
<dbReference type="InterPro" id="IPR050564">
    <property type="entry name" value="F420-G6PD/mer"/>
</dbReference>
<dbReference type="PANTHER" id="PTHR43244">
    <property type="match status" value="1"/>
</dbReference>
<gene>
    <name evidence="2" type="ORF">UFOPK1421_00949</name>
    <name evidence="3" type="ORF">UFOPK1960_00865</name>
    <name evidence="4" type="ORF">UFOPK2921_00016</name>
    <name evidence="5" type="ORF">UFOPK4422_00407</name>
</gene>
<organism evidence="5">
    <name type="scientific">freshwater metagenome</name>
    <dbReference type="NCBI Taxonomy" id="449393"/>
    <lineage>
        <taxon>unclassified sequences</taxon>
        <taxon>metagenomes</taxon>
        <taxon>ecological metagenomes</taxon>
    </lineage>
</organism>
<sequence>MKVDGGISSNLHEAINSAKDAEAAGYSGAWTAETSHDPFLPLLMAAEHTTTLEIGTSIAVAFARSPMTLANTAWDLQAYSQGRFILGLGSQIQPHITKRFSMPWSKPALRMREMILAIHAIWDAWLTGERLEFRGEFYTHTLMTPMFSPAASDMGSFGPPKIFLAGVGELMTEVAGEVCDGFICHGFTTEKYLREVTIPALERGRAKAGKTMDGFEIVGPSFVVSGNDERELERASIGTRKQIAFYGSTPAYRPVLELHGWGDLQDRLNSLSKQGQWDEMGTLITDEVLNTFAVVGEPERIAPELTRRYGDVIQRISFYAPYKSDPERWSKVMADLQSA</sequence>
<evidence type="ECO:0000259" key="1">
    <source>
        <dbReference type="Pfam" id="PF00296"/>
    </source>
</evidence>
<feature type="domain" description="Luciferase-like" evidence="1">
    <location>
        <begin position="9"/>
        <end position="307"/>
    </location>
</feature>
<dbReference type="Gene3D" id="3.20.20.30">
    <property type="entry name" value="Luciferase-like domain"/>
    <property type="match status" value="1"/>
</dbReference>
<dbReference type="Pfam" id="PF00296">
    <property type="entry name" value="Bac_luciferase"/>
    <property type="match status" value="1"/>
</dbReference>
<evidence type="ECO:0000313" key="4">
    <source>
        <dbReference type="EMBL" id="CAB4766788.1"/>
    </source>
</evidence>
<dbReference type="AlphaFoldDB" id="A0A6J7VVQ3"/>